<feature type="domain" description="4Fe-4S ferredoxin-type" evidence="7">
    <location>
        <begin position="9"/>
        <end position="40"/>
    </location>
</feature>
<evidence type="ECO:0000256" key="2">
    <source>
        <dbReference type="ARBA" id="ARBA00022723"/>
    </source>
</evidence>
<dbReference type="GO" id="GO:0046872">
    <property type="term" value="F:metal ion binding"/>
    <property type="evidence" value="ECO:0007669"/>
    <property type="project" value="UniProtKB-UniRule"/>
</dbReference>
<dbReference type="PROSITE" id="PS51379">
    <property type="entry name" value="4FE4S_FER_2"/>
    <property type="match status" value="2"/>
</dbReference>
<keyword evidence="6" id="KW-0813">Transport</keyword>
<dbReference type="Proteomes" id="UP000269708">
    <property type="component" value="Unassembled WGS sequence"/>
</dbReference>
<evidence type="ECO:0000313" key="8">
    <source>
        <dbReference type="EMBL" id="RPE79612.1"/>
    </source>
</evidence>
<evidence type="ECO:0000256" key="4">
    <source>
        <dbReference type="ARBA" id="ARBA00023004"/>
    </source>
</evidence>
<keyword evidence="3" id="KW-0677">Repeat</keyword>
<dbReference type="AlphaFoldDB" id="A0A3N4V9F7"/>
<comment type="caution">
    <text evidence="8">The sequence shown here is derived from an EMBL/GenBank/DDBJ whole genome shotgun (WGS) entry which is preliminary data.</text>
</comment>
<keyword evidence="6" id="KW-0249">Electron transport</keyword>
<comment type="catalytic activity">
    <reaction evidence="6">
        <text>(R)-lactate + A = pyruvate + AH2</text>
        <dbReference type="Rhea" id="RHEA:15089"/>
        <dbReference type="ChEBI" id="CHEBI:13193"/>
        <dbReference type="ChEBI" id="CHEBI:15361"/>
        <dbReference type="ChEBI" id="CHEBI:16004"/>
        <dbReference type="ChEBI" id="CHEBI:17499"/>
    </reaction>
</comment>
<dbReference type="RefSeq" id="WP_123769804.1">
    <property type="nucleotide sequence ID" value="NZ_RKQN01000002.1"/>
</dbReference>
<dbReference type="PROSITE" id="PS00198">
    <property type="entry name" value="4FE4S_FER_1"/>
    <property type="match status" value="2"/>
</dbReference>
<dbReference type="EC" id="1.1.99.14" evidence="6"/>
<evidence type="ECO:0000256" key="3">
    <source>
        <dbReference type="ARBA" id="ARBA00022737"/>
    </source>
</evidence>
<accession>A0A3N4V9F7</accession>
<dbReference type="InterPro" id="IPR012257">
    <property type="entry name" value="Glc_ox_4Fe-4S"/>
</dbReference>
<proteinExistence type="predicted"/>
<comment type="cofactor">
    <cofactor evidence="6">
        <name>[4Fe-4S] cluster</name>
        <dbReference type="ChEBI" id="CHEBI:49883"/>
    </cofactor>
    <text evidence="6">Binds 2 [4Fe-4S] clusters.</text>
</comment>
<keyword evidence="9" id="KW-1185">Reference proteome</keyword>
<keyword evidence="5 6" id="KW-0411">Iron-sulfur</keyword>
<dbReference type="SUPFAM" id="SSF54862">
    <property type="entry name" value="4Fe-4S ferredoxins"/>
    <property type="match status" value="1"/>
</dbReference>
<dbReference type="EMBL" id="RKQN01000002">
    <property type="protein sequence ID" value="RPE79612.1"/>
    <property type="molecule type" value="Genomic_DNA"/>
</dbReference>
<evidence type="ECO:0000313" key="9">
    <source>
        <dbReference type="Proteomes" id="UP000269708"/>
    </source>
</evidence>
<name>A0A3N4V9F7_9GAMM</name>
<protein>
    <recommendedName>
        <fullName evidence="6">Glycolate oxidase iron-sulfur subunit</fullName>
        <ecNumber evidence="6">1.1.99.14</ecNumber>
    </recommendedName>
</protein>
<evidence type="ECO:0000256" key="1">
    <source>
        <dbReference type="ARBA" id="ARBA00022485"/>
    </source>
</evidence>
<gene>
    <name evidence="8" type="ORF">EDC50_1435</name>
</gene>
<keyword evidence="1 6" id="KW-0004">4Fe-4S</keyword>
<organism evidence="8 9">
    <name type="scientific">Vulcaniibacterium tengchongense</name>
    <dbReference type="NCBI Taxonomy" id="1273429"/>
    <lineage>
        <taxon>Bacteria</taxon>
        <taxon>Pseudomonadati</taxon>
        <taxon>Pseudomonadota</taxon>
        <taxon>Gammaproteobacteria</taxon>
        <taxon>Lysobacterales</taxon>
        <taxon>Lysobacteraceae</taxon>
        <taxon>Vulcaniibacterium</taxon>
    </lineage>
</organism>
<sequence>MPAAPPPSPDPLVALAERCVRCGLCLPACPTYARERLEAESPRGRIALVQAWATGAVDPTPAGDAHLDHCLGCRGCEAACPAGVPYGRLLVQARTGQRRRRPPGWRQRLAERLMARPRALAALLAGYRRAYPVLPRAWRLLPRPPAPLPQAPAHGRPVAAALFVGCAAGPYEAAARRALATLCARLGVGLAAPRGQTCCGSPHAHAGDAAAAARLAAANRGAFAGAGRVLTLASGCHEAVAAAVDAPAEDALAFLERHAERLRFRPSPERVAVHLPCTQRNVLRSVTPLRRLLARVPGLQAVELDTGYGCCGAAGLQMLADPVRAADYRAPLLRQVAESGAARLLSANLGCRLHLAGAATVPVQHPLEYLAERLEPASPDAPATPV</sequence>
<reference evidence="8 9" key="1">
    <citation type="submission" date="2018-11" db="EMBL/GenBank/DDBJ databases">
        <title>Genomic Encyclopedia of Type Strains, Phase IV (KMG-IV): sequencing the most valuable type-strain genomes for metagenomic binning, comparative biology and taxonomic classification.</title>
        <authorList>
            <person name="Goeker M."/>
        </authorList>
    </citation>
    <scope>NUCLEOTIDE SEQUENCE [LARGE SCALE GENOMIC DNA]</scope>
    <source>
        <strain evidence="8 9">DSM 25623</strain>
    </source>
</reference>
<comment type="function">
    <text evidence="6">Component of a complex that catalyzes the oxidation of glycolate to glyoxylate.</text>
</comment>
<dbReference type="GO" id="GO:0019154">
    <property type="term" value="F:glycolate dehydrogenase activity"/>
    <property type="evidence" value="ECO:0007669"/>
    <property type="project" value="UniProtKB-EC"/>
</dbReference>
<dbReference type="GO" id="GO:0051539">
    <property type="term" value="F:4 iron, 4 sulfur cluster binding"/>
    <property type="evidence" value="ECO:0007669"/>
    <property type="project" value="UniProtKB-UniRule"/>
</dbReference>
<dbReference type="InterPro" id="IPR004017">
    <property type="entry name" value="Cys_rich_dom"/>
</dbReference>
<evidence type="ECO:0000256" key="6">
    <source>
        <dbReference type="PIRNR" id="PIRNR000139"/>
    </source>
</evidence>
<dbReference type="Pfam" id="PF02754">
    <property type="entry name" value="CCG"/>
    <property type="match status" value="2"/>
</dbReference>
<keyword evidence="4 6" id="KW-0408">Iron</keyword>
<feature type="domain" description="4Fe-4S ferredoxin-type" evidence="7">
    <location>
        <begin position="59"/>
        <end position="90"/>
    </location>
</feature>
<dbReference type="Gene3D" id="1.10.1060.10">
    <property type="entry name" value="Alpha-helical ferredoxin"/>
    <property type="match status" value="1"/>
</dbReference>
<evidence type="ECO:0000256" key="5">
    <source>
        <dbReference type="ARBA" id="ARBA00023014"/>
    </source>
</evidence>
<keyword evidence="2 6" id="KW-0479">Metal-binding</keyword>
<comment type="catalytic activity">
    <reaction evidence="6">
        <text>glycolate + A = glyoxylate + AH2</text>
        <dbReference type="Rhea" id="RHEA:21264"/>
        <dbReference type="ChEBI" id="CHEBI:13193"/>
        <dbReference type="ChEBI" id="CHEBI:17499"/>
        <dbReference type="ChEBI" id="CHEBI:29805"/>
        <dbReference type="ChEBI" id="CHEBI:36655"/>
        <dbReference type="EC" id="1.1.99.14"/>
    </reaction>
</comment>
<evidence type="ECO:0000259" key="7">
    <source>
        <dbReference type="PROSITE" id="PS51379"/>
    </source>
</evidence>
<dbReference type="PIRSF" id="PIRSF000139">
    <property type="entry name" value="Glc_ox_4Fe-4S"/>
    <property type="match status" value="1"/>
</dbReference>
<dbReference type="PANTHER" id="PTHR32479">
    <property type="entry name" value="GLYCOLATE OXIDASE IRON-SULFUR SUBUNIT"/>
    <property type="match status" value="1"/>
</dbReference>
<dbReference type="Pfam" id="PF13183">
    <property type="entry name" value="Fer4_8"/>
    <property type="match status" value="1"/>
</dbReference>
<dbReference type="InterPro" id="IPR017900">
    <property type="entry name" value="4Fe4S_Fe_S_CS"/>
</dbReference>
<dbReference type="InterPro" id="IPR009051">
    <property type="entry name" value="Helical_ferredxn"/>
</dbReference>
<dbReference type="InterPro" id="IPR017896">
    <property type="entry name" value="4Fe4S_Fe-S-bd"/>
</dbReference>